<reference evidence="2" key="1">
    <citation type="submission" date="2020-07" db="EMBL/GenBank/DDBJ databases">
        <title>Complete genome sequencing of Coprobacter sp. strain 2CBH44.</title>
        <authorList>
            <person name="Sakamoto M."/>
            <person name="Murakami T."/>
            <person name="Mori H."/>
        </authorList>
    </citation>
    <scope>NUCLEOTIDE SEQUENCE [LARGE SCALE GENOMIC DNA]</scope>
    <source>
        <strain evidence="2">2CBH44</strain>
    </source>
</reference>
<protein>
    <submittedName>
        <fullName evidence="1">Uncharacterized protein</fullName>
    </submittedName>
</protein>
<dbReference type="RefSeq" id="WP_021929473.1">
    <property type="nucleotide sequence ID" value="NZ_AP023322.1"/>
</dbReference>
<dbReference type="KEGG" id="copr:Cop2CBH44_09090"/>
<evidence type="ECO:0000313" key="2">
    <source>
        <dbReference type="Proteomes" id="UP000594042"/>
    </source>
</evidence>
<gene>
    <name evidence="1" type="ORF">Cop2CBH44_09090</name>
</gene>
<proteinExistence type="predicted"/>
<accession>A0A7G1HSH6</accession>
<sequence>MEENWLIHSNELHLIETSEIHKAIEKMIDRLGIAAGSTDGFDLYKVIETYFKDLDKRHQINKLLRIPDKNTYHAEEIIEEEIIKNEING</sequence>
<dbReference type="AlphaFoldDB" id="A0A7G1HSH6"/>
<keyword evidence="2" id="KW-1185">Reference proteome</keyword>
<dbReference type="EMBL" id="AP023322">
    <property type="protein sequence ID" value="BCI62556.1"/>
    <property type="molecule type" value="Genomic_DNA"/>
</dbReference>
<evidence type="ECO:0000313" key="1">
    <source>
        <dbReference type="EMBL" id="BCI62556.1"/>
    </source>
</evidence>
<organism evidence="1 2">
    <name type="scientific">Coprobacter secundus subsp. similis</name>
    <dbReference type="NCBI Taxonomy" id="2751153"/>
    <lineage>
        <taxon>Bacteria</taxon>
        <taxon>Pseudomonadati</taxon>
        <taxon>Bacteroidota</taxon>
        <taxon>Bacteroidia</taxon>
        <taxon>Bacteroidales</taxon>
        <taxon>Barnesiellaceae</taxon>
        <taxon>Coprobacter</taxon>
    </lineage>
</organism>
<name>A0A7G1HSH6_9BACT</name>
<dbReference type="Proteomes" id="UP000594042">
    <property type="component" value="Chromosome"/>
</dbReference>